<proteinExistence type="predicted"/>
<dbReference type="OrthoDB" id="366281at2759"/>
<evidence type="ECO:0000313" key="3">
    <source>
        <dbReference type="Proteomes" id="UP000033188"/>
    </source>
</evidence>
<feature type="region of interest" description="Disordered" evidence="1">
    <location>
        <begin position="1"/>
        <end position="22"/>
    </location>
</feature>
<gene>
    <name evidence="2" type="ORF">BBBOND_0307540</name>
</gene>
<dbReference type="AlphaFoldDB" id="A0A061DE60"/>
<sequence length="204" mass="22716">MLLSRDPQYSPPNDDSCDSLSDDLHDYDYDISPLSTGIPVPVFDISDSMSMAEPSFREYKRGGRLAPARSLAAESNRISDDALSVMRDEYYANSAVTASAFDQATFYKLQAEILVSKRRYKEALGAALVAESAEGRSRVIDAVKMICMYQLNDEERFKELKQELTATGLGGLSESLKKQALGTIEVSEWVPEFLNCLDQMKTKN</sequence>
<organism evidence="2 3">
    <name type="scientific">Babesia bigemina</name>
    <dbReference type="NCBI Taxonomy" id="5866"/>
    <lineage>
        <taxon>Eukaryota</taxon>
        <taxon>Sar</taxon>
        <taxon>Alveolata</taxon>
        <taxon>Apicomplexa</taxon>
        <taxon>Aconoidasida</taxon>
        <taxon>Piroplasmida</taxon>
        <taxon>Babesiidae</taxon>
        <taxon>Babesia</taxon>
    </lineage>
</organism>
<protein>
    <submittedName>
        <fullName evidence="2">Uncharacterized protein</fullName>
    </submittedName>
</protein>
<dbReference type="KEGG" id="bbig:BBBOND_0307540"/>
<accession>A0A061DE60</accession>
<reference evidence="3" key="1">
    <citation type="journal article" date="2014" name="Nucleic Acids Res.">
        <title>The evolutionary dynamics of variant antigen genes in Babesia reveal a history of genomic innovation underlying host-parasite interaction.</title>
        <authorList>
            <person name="Jackson A.P."/>
            <person name="Otto T.D."/>
            <person name="Darby A."/>
            <person name="Ramaprasad A."/>
            <person name="Xia D."/>
            <person name="Echaide I.E."/>
            <person name="Farber M."/>
            <person name="Gahlot S."/>
            <person name="Gamble J."/>
            <person name="Gupta D."/>
            <person name="Gupta Y."/>
            <person name="Jackson L."/>
            <person name="Malandrin L."/>
            <person name="Malas T.B."/>
            <person name="Moussa E."/>
            <person name="Nair M."/>
            <person name="Reid A.J."/>
            <person name="Sanders M."/>
            <person name="Sharma J."/>
            <person name="Tracey A."/>
            <person name="Quail M.A."/>
            <person name="Weir W."/>
            <person name="Wastling J.M."/>
            <person name="Hall N."/>
            <person name="Willadsen P."/>
            <person name="Lingelbach K."/>
            <person name="Shiels B."/>
            <person name="Tait A."/>
            <person name="Berriman M."/>
            <person name="Allred D.R."/>
            <person name="Pain A."/>
        </authorList>
    </citation>
    <scope>NUCLEOTIDE SEQUENCE [LARGE SCALE GENOMIC DNA]</scope>
    <source>
        <strain evidence="3">Bond</strain>
    </source>
</reference>
<dbReference type="RefSeq" id="XP_012769036.1">
    <property type="nucleotide sequence ID" value="XM_012913582.1"/>
</dbReference>
<dbReference type="EMBL" id="LK391709">
    <property type="protein sequence ID" value="CDR96850.1"/>
    <property type="molecule type" value="Genomic_DNA"/>
</dbReference>
<evidence type="ECO:0000313" key="2">
    <source>
        <dbReference type="EMBL" id="CDR96850.1"/>
    </source>
</evidence>
<name>A0A061DE60_BABBI</name>
<dbReference type="Proteomes" id="UP000033188">
    <property type="component" value="Chromosome 3"/>
</dbReference>
<dbReference type="OMA" id="WVPEFLN"/>
<dbReference type="VEuPathDB" id="PiroplasmaDB:BBBOND_0307540"/>
<evidence type="ECO:0000256" key="1">
    <source>
        <dbReference type="SAM" id="MobiDB-lite"/>
    </source>
</evidence>
<dbReference type="GeneID" id="24565391"/>
<keyword evidence="3" id="KW-1185">Reference proteome</keyword>